<dbReference type="Pfam" id="PF00126">
    <property type="entry name" value="HTH_1"/>
    <property type="match status" value="1"/>
</dbReference>
<dbReference type="InterPro" id="IPR000847">
    <property type="entry name" value="LysR_HTH_N"/>
</dbReference>
<keyword evidence="7" id="KW-1185">Reference proteome</keyword>
<comment type="caution">
    <text evidence="6">The sequence shown here is derived from an EMBL/GenBank/DDBJ whole genome shotgun (WGS) entry which is preliminary data.</text>
</comment>
<evidence type="ECO:0000313" key="7">
    <source>
        <dbReference type="Proteomes" id="UP001596114"/>
    </source>
</evidence>
<dbReference type="InterPro" id="IPR036388">
    <property type="entry name" value="WH-like_DNA-bd_sf"/>
</dbReference>
<name>A0ABW0QHT9_9GAMM</name>
<proteinExistence type="inferred from homology"/>
<dbReference type="Gene3D" id="3.40.190.10">
    <property type="entry name" value="Periplasmic binding protein-like II"/>
    <property type="match status" value="2"/>
</dbReference>
<evidence type="ECO:0000256" key="1">
    <source>
        <dbReference type="ARBA" id="ARBA00009437"/>
    </source>
</evidence>
<dbReference type="Gene3D" id="1.10.10.10">
    <property type="entry name" value="Winged helix-like DNA-binding domain superfamily/Winged helix DNA-binding domain"/>
    <property type="match status" value="1"/>
</dbReference>
<organism evidence="6 7">
    <name type="scientific">Rhodanobacter ginsengisoli</name>
    <dbReference type="NCBI Taxonomy" id="418646"/>
    <lineage>
        <taxon>Bacteria</taxon>
        <taxon>Pseudomonadati</taxon>
        <taxon>Pseudomonadota</taxon>
        <taxon>Gammaproteobacteria</taxon>
        <taxon>Lysobacterales</taxon>
        <taxon>Rhodanobacteraceae</taxon>
        <taxon>Rhodanobacter</taxon>
    </lineage>
</organism>
<sequence length="308" mass="34249">MSRPDLRMDLNLFRVLEAIHTQGGISAAARSLHLTQPAITHSLNRLRELFGDPLFVRQGNRVIPTDKTRAVMAEVQLHLKGLQATTRMQPAFRAAALEQEFSVGFRDVLESIAFPPLLARLAHLAPGVRLLSRRIAASEVERELTAGGIDLVIDRRLASSPRLSSEHLLDESLVVVMRRKHPLAGGNLRKADYLAARHVAVSQLGEAVPLDVLLTQDGRPRRIQLVCQHYFSACQVVATTDLLLTMPSSYAAGFSRLLPLATQALPIKLKPIPILAYWHQSRDHDRAHAWFRQLLIDTIRAAPEFAGH</sequence>
<dbReference type="SUPFAM" id="SSF53850">
    <property type="entry name" value="Periplasmic binding protein-like II"/>
    <property type="match status" value="1"/>
</dbReference>
<dbReference type="InterPro" id="IPR037402">
    <property type="entry name" value="YidZ_PBP2"/>
</dbReference>
<dbReference type="PROSITE" id="PS50931">
    <property type="entry name" value="HTH_LYSR"/>
    <property type="match status" value="1"/>
</dbReference>
<keyword evidence="2" id="KW-0805">Transcription regulation</keyword>
<dbReference type="InterPro" id="IPR050389">
    <property type="entry name" value="LysR-type_TF"/>
</dbReference>
<dbReference type="PANTHER" id="PTHR30118">
    <property type="entry name" value="HTH-TYPE TRANSCRIPTIONAL REGULATOR LEUO-RELATED"/>
    <property type="match status" value="1"/>
</dbReference>
<dbReference type="EMBL" id="JBHSNF010000001">
    <property type="protein sequence ID" value="MFC5524195.1"/>
    <property type="molecule type" value="Genomic_DNA"/>
</dbReference>
<dbReference type="InterPro" id="IPR036390">
    <property type="entry name" value="WH_DNA-bd_sf"/>
</dbReference>
<protein>
    <submittedName>
        <fullName evidence="6">LysR family transcriptional regulator</fullName>
    </submittedName>
</protein>
<dbReference type="SUPFAM" id="SSF46785">
    <property type="entry name" value="Winged helix' DNA-binding domain"/>
    <property type="match status" value="1"/>
</dbReference>
<feature type="domain" description="HTH lysR-type" evidence="5">
    <location>
        <begin position="8"/>
        <end position="65"/>
    </location>
</feature>
<evidence type="ECO:0000256" key="2">
    <source>
        <dbReference type="ARBA" id="ARBA00023015"/>
    </source>
</evidence>
<dbReference type="CDD" id="cd08417">
    <property type="entry name" value="PBP2_Nitroaromatics_like"/>
    <property type="match status" value="1"/>
</dbReference>
<dbReference type="Pfam" id="PF03466">
    <property type="entry name" value="LysR_substrate"/>
    <property type="match status" value="1"/>
</dbReference>
<dbReference type="PANTHER" id="PTHR30118:SF15">
    <property type="entry name" value="TRANSCRIPTIONAL REGULATORY PROTEIN"/>
    <property type="match status" value="1"/>
</dbReference>
<dbReference type="InterPro" id="IPR005119">
    <property type="entry name" value="LysR_subst-bd"/>
</dbReference>
<dbReference type="Proteomes" id="UP001596114">
    <property type="component" value="Unassembled WGS sequence"/>
</dbReference>
<comment type="similarity">
    <text evidence="1">Belongs to the LysR transcriptional regulatory family.</text>
</comment>
<reference evidence="7" key="1">
    <citation type="journal article" date="2019" name="Int. J. Syst. Evol. Microbiol.">
        <title>The Global Catalogue of Microorganisms (GCM) 10K type strain sequencing project: providing services to taxonomists for standard genome sequencing and annotation.</title>
        <authorList>
            <consortium name="The Broad Institute Genomics Platform"/>
            <consortium name="The Broad Institute Genome Sequencing Center for Infectious Disease"/>
            <person name="Wu L."/>
            <person name="Ma J."/>
        </authorList>
    </citation>
    <scope>NUCLEOTIDE SEQUENCE [LARGE SCALE GENOMIC DNA]</scope>
    <source>
        <strain evidence="7">CGMCC 1.16619</strain>
    </source>
</reference>
<dbReference type="PRINTS" id="PR00039">
    <property type="entry name" value="HTHLYSR"/>
</dbReference>
<evidence type="ECO:0000256" key="4">
    <source>
        <dbReference type="ARBA" id="ARBA00023163"/>
    </source>
</evidence>
<gene>
    <name evidence="6" type="ORF">ACFPPA_00415</name>
</gene>
<evidence type="ECO:0000256" key="3">
    <source>
        <dbReference type="ARBA" id="ARBA00023125"/>
    </source>
</evidence>
<accession>A0ABW0QHT9</accession>
<keyword evidence="4" id="KW-0804">Transcription</keyword>
<evidence type="ECO:0000313" key="6">
    <source>
        <dbReference type="EMBL" id="MFC5524195.1"/>
    </source>
</evidence>
<dbReference type="RefSeq" id="WP_377316171.1">
    <property type="nucleotide sequence ID" value="NZ_JBHSNF010000001.1"/>
</dbReference>
<evidence type="ECO:0000259" key="5">
    <source>
        <dbReference type="PROSITE" id="PS50931"/>
    </source>
</evidence>
<keyword evidence="3" id="KW-0238">DNA-binding</keyword>